<feature type="transmembrane region" description="Helical" evidence="6">
    <location>
        <begin position="96"/>
        <end position="115"/>
    </location>
</feature>
<feature type="transmembrane region" description="Helical" evidence="6">
    <location>
        <begin position="263"/>
        <end position="281"/>
    </location>
</feature>
<dbReference type="SUPFAM" id="SSF103481">
    <property type="entry name" value="Multidrug resistance efflux transporter EmrE"/>
    <property type="match status" value="2"/>
</dbReference>
<evidence type="ECO:0000259" key="7">
    <source>
        <dbReference type="Pfam" id="PF00892"/>
    </source>
</evidence>
<protein>
    <submittedName>
        <fullName evidence="8">DMT family transporter</fullName>
    </submittedName>
</protein>
<feature type="transmembrane region" description="Helical" evidence="6">
    <location>
        <begin position="37"/>
        <end position="54"/>
    </location>
</feature>
<feature type="transmembrane region" description="Helical" evidence="6">
    <location>
        <begin position="122"/>
        <end position="143"/>
    </location>
</feature>
<comment type="caution">
    <text evidence="8">The sequence shown here is derived from an EMBL/GenBank/DDBJ whole genome shotgun (WGS) entry which is preliminary data.</text>
</comment>
<evidence type="ECO:0000256" key="6">
    <source>
        <dbReference type="SAM" id="Phobius"/>
    </source>
</evidence>
<dbReference type="PANTHER" id="PTHR42920">
    <property type="entry name" value="OS03G0707200 PROTEIN-RELATED"/>
    <property type="match status" value="1"/>
</dbReference>
<gene>
    <name evidence="8" type="ORF">EKG39_11910</name>
</gene>
<dbReference type="OrthoDB" id="8370318at2"/>
<keyword evidence="3 6" id="KW-0812">Transmembrane</keyword>
<sequence length="300" mass="32897">MKIQTLRGEIYLLLATLLAGVGWIASKEIISEVPGEVFITARFLLASLILLPFCYRRILALTLKQVVSVCAVGVILAASVQVWVHAISISSTLAEGAFIMSLAMIIAPLVSWLLFQIPPNRAFWISLPIAITGMTLLTLTNDWHVEPNQWYFLLASALLSLHFVFNKKVVSTITPLASICLQLFMVGIGGAVSLTSMSPEAFELNRHILFWFAISTVVATALRYLMQTVGQFSVKIETASLIMILEPIWTLVLSISLLGEVVVVQKMMGGVIIFLSLFVYIKLSKSLTNPQAGKAQINTS</sequence>
<feature type="domain" description="EamA" evidence="7">
    <location>
        <begin position="151"/>
        <end position="280"/>
    </location>
</feature>
<dbReference type="GO" id="GO:0005886">
    <property type="term" value="C:plasma membrane"/>
    <property type="evidence" value="ECO:0007669"/>
    <property type="project" value="UniProtKB-SubCell"/>
</dbReference>
<dbReference type="InterPro" id="IPR051258">
    <property type="entry name" value="Diverse_Substrate_Transporter"/>
</dbReference>
<dbReference type="InterPro" id="IPR000620">
    <property type="entry name" value="EamA_dom"/>
</dbReference>
<feature type="transmembrane region" description="Helical" evidence="6">
    <location>
        <begin position="149"/>
        <end position="165"/>
    </location>
</feature>
<evidence type="ECO:0000256" key="3">
    <source>
        <dbReference type="ARBA" id="ARBA00022692"/>
    </source>
</evidence>
<name>A0A431W9I2_9GAMM</name>
<evidence type="ECO:0000256" key="5">
    <source>
        <dbReference type="ARBA" id="ARBA00023136"/>
    </source>
</evidence>
<dbReference type="Pfam" id="PF00892">
    <property type="entry name" value="EamA"/>
    <property type="match status" value="2"/>
</dbReference>
<feature type="transmembrane region" description="Helical" evidence="6">
    <location>
        <begin position="238"/>
        <end position="257"/>
    </location>
</feature>
<keyword evidence="9" id="KW-1185">Reference proteome</keyword>
<proteinExistence type="predicted"/>
<keyword evidence="5 6" id="KW-0472">Membrane</keyword>
<evidence type="ECO:0000313" key="8">
    <source>
        <dbReference type="EMBL" id="RTR32131.1"/>
    </source>
</evidence>
<feature type="transmembrane region" description="Helical" evidence="6">
    <location>
        <begin position="66"/>
        <end position="84"/>
    </location>
</feature>
<feature type="domain" description="EamA" evidence="7">
    <location>
        <begin position="7"/>
        <end position="138"/>
    </location>
</feature>
<feature type="transmembrane region" description="Helical" evidence="6">
    <location>
        <begin position="208"/>
        <end position="226"/>
    </location>
</feature>
<evidence type="ECO:0000256" key="1">
    <source>
        <dbReference type="ARBA" id="ARBA00004651"/>
    </source>
</evidence>
<keyword evidence="2" id="KW-1003">Cell membrane</keyword>
<evidence type="ECO:0000313" key="9">
    <source>
        <dbReference type="Proteomes" id="UP000282060"/>
    </source>
</evidence>
<evidence type="ECO:0000256" key="2">
    <source>
        <dbReference type="ARBA" id="ARBA00022475"/>
    </source>
</evidence>
<dbReference type="AlphaFoldDB" id="A0A431W9I2"/>
<dbReference type="Proteomes" id="UP000282060">
    <property type="component" value="Unassembled WGS sequence"/>
</dbReference>
<evidence type="ECO:0000256" key="4">
    <source>
        <dbReference type="ARBA" id="ARBA00022989"/>
    </source>
</evidence>
<comment type="subcellular location">
    <subcellularLocation>
        <location evidence="1">Cell membrane</location>
        <topology evidence="1">Multi-pass membrane protein</topology>
    </subcellularLocation>
</comment>
<organism evidence="8 9">
    <name type="scientific">Shewanella atlantica</name>
    <dbReference type="NCBI Taxonomy" id="271099"/>
    <lineage>
        <taxon>Bacteria</taxon>
        <taxon>Pseudomonadati</taxon>
        <taxon>Pseudomonadota</taxon>
        <taxon>Gammaproteobacteria</taxon>
        <taxon>Alteromonadales</taxon>
        <taxon>Shewanellaceae</taxon>
        <taxon>Shewanella</taxon>
    </lineage>
</organism>
<accession>A0A431W9I2</accession>
<dbReference type="EMBL" id="RXNV01000004">
    <property type="protein sequence ID" value="RTR32131.1"/>
    <property type="molecule type" value="Genomic_DNA"/>
</dbReference>
<dbReference type="RefSeq" id="WP_126505971.1">
    <property type="nucleotide sequence ID" value="NZ_RXNV01000004.1"/>
</dbReference>
<feature type="transmembrane region" description="Helical" evidence="6">
    <location>
        <begin position="177"/>
        <end position="196"/>
    </location>
</feature>
<reference evidence="8 9" key="1">
    <citation type="submission" date="2018-12" db="EMBL/GenBank/DDBJ databases">
        <authorList>
            <person name="Yu L."/>
        </authorList>
    </citation>
    <scope>NUCLEOTIDE SEQUENCE [LARGE SCALE GENOMIC DNA]</scope>
    <source>
        <strain evidence="8 9">HAW-EB5</strain>
    </source>
</reference>
<dbReference type="InterPro" id="IPR037185">
    <property type="entry name" value="EmrE-like"/>
</dbReference>
<dbReference type="PANTHER" id="PTHR42920:SF5">
    <property type="entry name" value="EAMA DOMAIN-CONTAINING PROTEIN"/>
    <property type="match status" value="1"/>
</dbReference>
<keyword evidence="4 6" id="KW-1133">Transmembrane helix</keyword>